<accession>A0A4Z1JDD3</accession>
<dbReference type="PANTHER" id="PTHR37844">
    <property type="entry name" value="SER/THR PROTEIN PHOSPHATASE SUPERFAMILY (AFU_ORTHOLOGUE AFUA_1G14840)"/>
    <property type="match status" value="1"/>
</dbReference>
<dbReference type="Pfam" id="PF00149">
    <property type="entry name" value="Metallophos"/>
    <property type="match status" value="1"/>
</dbReference>
<dbReference type="SUPFAM" id="SSF56300">
    <property type="entry name" value="Metallo-dependent phosphatases"/>
    <property type="match status" value="1"/>
</dbReference>
<dbReference type="InterPro" id="IPR029052">
    <property type="entry name" value="Metallo-depent_PP-like"/>
</dbReference>
<name>A0A4Z1JDD3_9HELO</name>
<evidence type="ECO:0000313" key="2">
    <source>
        <dbReference type="EMBL" id="TGO71244.1"/>
    </source>
</evidence>
<evidence type="ECO:0000259" key="1">
    <source>
        <dbReference type="Pfam" id="PF00149"/>
    </source>
</evidence>
<dbReference type="PANTHER" id="PTHR37844:SF2">
    <property type="entry name" value="SER_THR PROTEIN PHOSPHATASE SUPERFAMILY (AFU_ORTHOLOGUE AFUA_1G14840)"/>
    <property type="match status" value="1"/>
</dbReference>
<dbReference type="GO" id="GO:0016787">
    <property type="term" value="F:hydrolase activity"/>
    <property type="evidence" value="ECO:0007669"/>
    <property type="project" value="InterPro"/>
</dbReference>
<evidence type="ECO:0000313" key="3">
    <source>
        <dbReference type="Proteomes" id="UP000297229"/>
    </source>
</evidence>
<dbReference type="AlphaFoldDB" id="A0A4Z1JDD3"/>
<gene>
    <name evidence="2" type="ORF">BELL_0603g00120</name>
</gene>
<keyword evidence="3" id="KW-1185">Reference proteome</keyword>
<dbReference type="EMBL" id="PQXM01000601">
    <property type="protein sequence ID" value="TGO71244.1"/>
    <property type="molecule type" value="Genomic_DNA"/>
</dbReference>
<dbReference type="Gene3D" id="3.60.21.10">
    <property type="match status" value="1"/>
</dbReference>
<dbReference type="InterPro" id="IPR004843">
    <property type="entry name" value="Calcineurin-like_PHP"/>
</dbReference>
<comment type="caution">
    <text evidence="2">The sequence shown here is derived from an EMBL/GenBank/DDBJ whole genome shotgun (WGS) entry which is preliminary data.</text>
</comment>
<organism evidence="2 3">
    <name type="scientific">Botrytis elliptica</name>
    <dbReference type="NCBI Taxonomy" id="278938"/>
    <lineage>
        <taxon>Eukaryota</taxon>
        <taxon>Fungi</taxon>
        <taxon>Dikarya</taxon>
        <taxon>Ascomycota</taxon>
        <taxon>Pezizomycotina</taxon>
        <taxon>Leotiomycetes</taxon>
        <taxon>Helotiales</taxon>
        <taxon>Sclerotiniaceae</taxon>
        <taxon>Botrytis</taxon>
    </lineage>
</organism>
<protein>
    <recommendedName>
        <fullName evidence="1">Calcineurin-like phosphoesterase domain-containing protein</fullName>
    </recommendedName>
</protein>
<proteinExistence type="predicted"/>
<sequence length="318" mass="36779">MSDLHLETPSARPSYQHFKIQPECRYLALLGDIGKVIDYEFLAFLEDQLRVFEIVFFVQGNHEAYGTKVKAAVETMLGFQRRMNENRQEGVEMGRFVFLNRTRFDITDSLTVLGCTLFSHISDEQRQSVSLFCSDFSETLEWDIDAHNASHLEDLIWLNAQVEQITLDEPQRKIVVFTHFSPTMLEAANDPKKLEDSNQVRSAFVTDLSDQLCWTSSSVRLWAFGHTHYNCDFVEEGTGKRIVANQKGYKRSEVDTFDAAMVVDIEIIETLSQNTFDNAIRCEKYARVSESLKKLHKKVCIKQAFKYEKNASQKLQQW</sequence>
<dbReference type="Proteomes" id="UP000297229">
    <property type="component" value="Unassembled WGS sequence"/>
</dbReference>
<reference evidence="2 3" key="1">
    <citation type="submission" date="2017-12" db="EMBL/GenBank/DDBJ databases">
        <title>Comparative genomics of Botrytis spp.</title>
        <authorList>
            <person name="Valero-Jimenez C.A."/>
            <person name="Tapia P."/>
            <person name="Veloso J."/>
            <person name="Silva-Moreno E."/>
            <person name="Staats M."/>
            <person name="Valdes J.H."/>
            <person name="Van Kan J.A.L."/>
        </authorList>
    </citation>
    <scope>NUCLEOTIDE SEQUENCE [LARGE SCALE GENOMIC DNA]</scope>
    <source>
        <strain evidence="2 3">Be9601</strain>
    </source>
</reference>
<feature type="domain" description="Calcineurin-like phosphoesterase" evidence="1">
    <location>
        <begin position="2"/>
        <end position="229"/>
    </location>
</feature>